<evidence type="ECO:0008006" key="3">
    <source>
        <dbReference type="Google" id="ProtNLM"/>
    </source>
</evidence>
<dbReference type="Proteomes" id="UP001187868">
    <property type="component" value="Unassembled WGS sequence"/>
</dbReference>
<accession>A0ABU4EIK7</accession>
<sequence length="137" mass="14397">MSYALIKNGETQVENLIVADENTQIDGYYIIKVNAGVFCQIGNYYNQATGLFYVDSAFTVLAGLPVESNASLYRAALGTLSAQYQANVETISSAFGVAALAGGSAQASKQAALQVQYGTLKSQFSASLAALKSQYGV</sequence>
<reference evidence="1 2" key="1">
    <citation type="submission" date="2023-10" db="EMBL/GenBank/DDBJ databases">
        <title>Clonality and diversity in the soft rot Dickeya solani phytopathogen.</title>
        <authorList>
            <person name="Pedron J."/>
            <person name="Van Gijisegem F."/>
            <person name="Portier P."/>
            <person name="Taghouti G."/>
        </authorList>
    </citation>
    <scope>NUCLEOTIDE SEQUENCE [LARGE SCALE GENOMIC DNA]</scope>
    <source>
        <strain evidence="1 2">FVG2-MFV017-A9</strain>
    </source>
</reference>
<evidence type="ECO:0000313" key="2">
    <source>
        <dbReference type="Proteomes" id="UP001187868"/>
    </source>
</evidence>
<protein>
    <recommendedName>
        <fullName evidence="3">DUF1983 domain-containing protein</fullName>
    </recommendedName>
</protein>
<gene>
    <name evidence="1" type="ORF">RUJ08_14490</name>
</gene>
<evidence type="ECO:0000313" key="1">
    <source>
        <dbReference type="EMBL" id="MDV7043335.1"/>
    </source>
</evidence>
<dbReference type="EMBL" id="JAWLLM010000015">
    <property type="protein sequence ID" value="MDV7043335.1"/>
    <property type="molecule type" value="Genomic_DNA"/>
</dbReference>
<dbReference type="RefSeq" id="WP_072143146.1">
    <property type="nucleotide sequence ID" value="NZ_CP104920.1"/>
</dbReference>
<keyword evidence="2" id="KW-1185">Reference proteome</keyword>
<comment type="caution">
    <text evidence="1">The sequence shown here is derived from an EMBL/GenBank/DDBJ whole genome shotgun (WGS) entry which is preliminary data.</text>
</comment>
<name>A0ABU4EIK7_9GAMM</name>
<organism evidence="1 2">
    <name type="scientific">Dickeya solani</name>
    <dbReference type="NCBI Taxonomy" id="1089444"/>
    <lineage>
        <taxon>Bacteria</taxon>
        <taxon>Pseudomonadati</taxon>
        <taxon>Pseudomonadota</taxon>
        <taxon>Gammaproteobacteria</taxon>
        <taxon>Enterobacterales</taxon>
        <taxon>Pectobacteriaceae</taxon>
        <taxon>Dickeya</taxon>
    </lineage>
</organism>
<proteinExistence type="predicted"/>